<dbReference type="RefSeq" id="XP_033401623.1">
    <property type="nucleotide sequence ID" value="XM_033542849.1"/>
</dbReference>
<keyword evidence="2" id="KW-0645">Protease</keyword>
<dbReference type="CDD" id="cd04275">
    <property type="entry name" value="ZnMc_pappalysin_like"/>
    <property type="match status" value="1"/>
</dbReference>
<dbReference type="Proteomes" id="UP000799438">
    <property type="component" value="Unassembled WGS sequence"/>
</dbReference>
<evidence type="ECO:0000256" key="8">
    <source>
        <dbReference type="ARBA" id="ARBA00023157"/>
    </source>
</evidence>
<keyword evidence="5" id="KW-0378">Hydrolase</keyword>
<evidence type="ECO:0000259" key="10">
    <source>
        <dbReference type="Pfam" id="PF05572"/>
    </source>
</evidence>
<dbReference type="AlphaFoldDB" id="A0A6A6BTG8"/>
<keyword evidence="7" id="KW-0482">Metalloprotease</keyword>
<dbReference type="GeneID" id="54300346"/>
<evidence type="ECO:0000256" key="7">
    <source>
        <dbReference type="ARBA" id="ARBA00023049"/>
    </source>
</evidence>
<feature type="signal peptide" evidence="9">
    <location>
        <begin position="1"/>
        <end position="17"/>
    </location>
</feature>
<dbReference type="InterPro" id="IPR024079">
    <property type="entry name" value="MetalloPept_cat_dom_sf"/>
</dbReference>
<evidence type="ECO:0000256" key="3">
    <source>
        <dbReference type="ARBA" id="ARBA00022723"/>
    </source>
</evidence>
<evidence type="ECO:0000313" key="12">
    <source>
        <dbReference type="Proteomes" id="UP000799438"/>
    </source>
</evidence>
<dbReference type="PANTHER" id="PTHR47466:SF1">
    <property type="entry name" value="METALLOPROTEASE MEP1 (AFU_ORTHOLOGUE AFUA_1G07730)-RELATED"/>
    <property type="match status" value="1"/>
</dbReference>
<evidence type="ECO:0000256" key="9">
    <source>
        <dbReference type="SAM" id="SignalP"/>
    </source>
</evidence>
<accession>A0A6A6BTG8</accession>
<proteinExistence type="inferred from homology"/>
<feature type="domain" description="Peptidase M43 pregnancy-associated plasma-A" evidence="10">
    <location>
        <begin position="149"/>
        <end position="287"/>
    </location>
</feature>
<dbReference type="GO" id="GO:0046872">
    <property type="term" value="F:metal ion binding"/>
    <property type="evidence" value="ECO:0007669"/>
    <property type="project" value="UniProtKB-KW"/>
</dbReference>
<dbReference type="OrthoDB" id="536211at2759"/>
<dbReference type="PANTHER" id="PTHR47466">
    <property type="match status" value="1"/>
</dbReference>
<dbReference type="GO" id="GO:0006508">
    <property type="term" value="P:proteolysis"/>
    <property type="evidence" value="ECO:0007669"/>
    <property type="project" value="UniProtKB-KW"/>
</dbReference>
<keyword evidence="8" id="KW-1015">Disulfide bond</keyword>
<feature type="chain" id="PRO_5025418816" description="Peptidase M43 pregnancy-associated plasma-A domain-containing protein" evidence="9">
    <location>
        <begin position="18"/>
        <end position="295"/>
    </location>
</feature>
<keyword evidence="6" id="KW-0862">Zinc</keyword>
<dbReference type="Gene3D" id="3.40.390.10">
    <property type="entry name" value="Collagenase (Catalytic Domain)"/>
    <property type="match status" value="1"/>
</dbReference>
<evidence type="ECO:0000256" key="1">
    <source>
        <dbReference type="ARBA" id="ARBA00008721"/>
    </source>
</evidence>
<name>A0A6A6BTG8_9PEZI</name>
<comment type="similarity">
    <text evidence="1">Belongs to the peptidase M43B family.</text>
</comment>
<evidence type="ECO:0000256" key="6">
    <source>
        <dbReference type="ARBA" id="ARBA00022833"/>
    </source>
</evidence>
<reference evidence="11" key="1">
    <citation type="journal article" date="2020" name="Stud. Mycol.">
        <title>101 Dothideomycetes genomes: a test case for predicting lifestyles and emergence of pathogens.</title>
        <authorList>
            <person name="Haridas S."/>
            <person name="Albert R."/>
            <person name="Binder M."/>
            <person name="Bloem J."/>
            <person name="Labutti K."/>
            <person name="Salamov A."/>
            <person name="Andreopoulos B."/>
            <person name="Baker S."/>
            <person name="Barry K."/>
            <person name="Bills G."/>
            <person name="Bluhm B."/>
            <person name="Cannon C."/>
            <person name="Castanera R."/>
            <person name="Culley D."/>
            <person name="Daum C."/>
            <person name="Ezra D."/>
            <person name="Gonzalez J."/>
            <person name="Henrissat B."/>
            <person name="Kuo A."/>
            <person name="Liang C."/>
            <person name="Lipzen A."/>
            <person name="Lutzoni F."/>
            <person name="Magnuson J."/>
            <person name="Mondo S."/>
            <person name="Nolan M."/>
            <person name="Ohm R."/>
            <person name="Pangilinan J."/>
            <person name="Park H.-J."/>
            <person name="Ramirez L."/>
            <person name="Alfaro M."/>
            <person name="Sun H."/>
            <person name="Tritt A."/>
            <person name="Yoshinaga Y."/>
            <person name="Zwiers L.-H."/>
            <person name="Turgeon B."/>
            <person name="Goodwin S."/>
            <person name="Spatafora J."/>
            <person name="Crous P."/>
            <person name="Grigoriev I."/>
        </authorList>
    </citation>
    <scope>NUCLEOTIDE SEQUENCE</scope>
    <source>
        <strain evidence="11">CBS 121167</strain>
    </source>
</reference>
<organism evidence="11 12">
    <name type="scientific">Aplosporella prunicola CBS 121167</name>
    <dbReference type="NCBI Taxonomy" id="1176127"/>
    <lineage>
        <taxon>Eukaryota</taxon>
        <taxon>Fungi</taxon>
        <taxon>Dikarya</taxon>
        <taxon>Ascomycota</taxon>
        <taxon>Pezizomycotina</taxon>
        <taxon>Dothideomycetes</taxon>
        <taxon>Dothideomycetes incertae sedis</taxon>
        <taxon>Botryosphaeriales</taxon>
        <taxon>Aplosporellaceae</taxon>
        <taxon>Aplosporella</taxon>
    </lineage>
</organism>
<evidence type="ECO:0000256" key="5">
    <source>
        <dbReference type="ARBA" id="ARBA00022801"/>
    </source>
</evidence>
<keyword evidence="3" id="KW-0479">Metal-binding</keyword>
<dbReference type="InterPro" id="IPR008754">
    <property type="entry name" value="Peptidase_M43"/>
</dbReference>
<dbReference type="EMBL" id="ML995476">
    <property type="protein sequence ID" value="KAF2145911.1"/>
    <property type="molecule type" value="Genomic_DNA"/>
</dbReference>
<evidence type="ECO:0000256" key="4">
    <source>
        <dbReference type="ARBA" id="ARBA00022729"/>
    </source>
</evidence>
<evidence type="ECO:0000313" key="11">
    <source>
        <dbReference type="EMBL" id="KAF2145911.1"/>
    </source>
</evidence>
<keyword evidence="4 9" id="KW-0732">Signal</keyword>
<sequence length="295" mass="31250">MYKFLILLASLGSLAMAEPIQHFDCGTTQGHAKADLMEAIKSLHANSNHNNTGGSAAARAGLVARQNSPIVIDAYFHVVATTAKAGQYTDYKAMGEKQAAVLNKAYNPQGISFTLKETTLTTNDAWAVGEGGDMDAMKAALRKGDYSTLNIYFQSDLAGNILGVCTMPSTVAPGVQPAQYSSDGCSVQAGTMPGGVTAGYNQGMTAVHETGHWLGLFHTFEGKSCSGDGDLIADTRVEASSTNGCPVGKNSCPDVAGVDPIHNYMDYSIDECYEAFTPGQQVRMHELWAQFRAGK</sequence>
<dbReference type="Pfam" id="PF05572">
    <property type="entry name" value="Peptidase_M43"/>
    <property type="match status" value="1"/>
</dbReference>
<dbReference type="SUPFAM" id="SSF55486">
    <property type="entry name" value="Metalloproteases ('zincins'), catalytic domain"/>
    <property type="match status" value="1"/>
</dbReference>
<gene>
    <name evidence="11" type="ORF">K452DRAFT_304926</name>
</gene>
<dbReference type="GO" id="GO:0008237">
    <property type="term" value="F:metallopeptidase activity"/>
    <property type="evidence" value="ECO:0007669"/>
    <property type="project" value="UniProtKB-KW"/>
</dbReference>
<evidence type="ECO:0000256" key="2">
    <source>
        <dbReference type="ARBA" id="ARBA00022670"/>
    </source>
</evidence>
<protein>
    <recommendedName>
        <fullName evidence="10">Peptidase M43 pregnancy-associated plasma-A domain-containing protein</fullName>
    </recommendedName>
</protein>
<keyword evidence="12" id="KW-1185">Reference proteome</keyword>